<protein>
    <recommendedName>
        <fullName evidence="6">tRNA1(Val) (adenine(37)-N6)-methyltransferase</fullName>
        <ecNumber evidence="6">2.1.1.223</ecNumber>
    </recommendedName>
    <alternativeName>
        <fullName evidence="6">tRNA m6A37 methyltransferase</fullName>
    </alternativeName>
</protein>
<evidence type="ECO:0000256" key="1">
    <source>
        <dbReference type="ARBA" id="ARBA00022490"/>
    </source>
</evidence>
<comment type="catalytic activity">
    <reaction evidence="6">
        <text>adenosine(37) in tRNA1(Val) + S-adenosyl-L-methionine = N(6)-methyladenosine(37) in tRNA1(Val) + S-adenosyl-L-homocysteine + H(+)</text>
        <dbReference type="Rhea" id="RHEA:43160"/>
        <dbReference type="Rhea" id="RHEA-COMP:10369"/>
        <dbReference type="Rhea" id="RHEA-COMP:10370"/>
        <dbReference type="ChEBI" id="CHEBI:15378"/>
        <dbReference type="ChEBI" id="CHEBI:57856"/>
        <dbReference type="ChEBI" id="CHEBI:59789"/>
        <dbReference type="ChEBI" id="CHEBI:74411"/>
        <dbReference type="ChEBI" id="CHEBI:74449"/>
        <dbReference type="EC" id="2.1.1.223"/>
    </reaction>
</comment>
<feature type="domain" description="Methyltransferase small" evidence="7">
    <location>
        <begin position="33"/>
        <end position="134"/>
    </location>
</feature>
<dbReference type="AlphaFoldDB" id="A0A5C1HTW8"/>
<dbReference type="HAMAP" id="MF_01872">
    <property type="entry name" value="tRNA_methyltr_YfiC"/>
    <property type="match status" value="1"/>
</dbReference>
<dbReference type="Proteomes" id="UP000251402">
    <property type="component" value="Chromosome"/>
</dbReference>
<keyword evidence="2 6" id="KW-0489">Methyltransferase</keyword>
<evidence type="ECO:0000256" key="2">
    <source>
        <dbReference type="ARBA" id="ARBA00022603"/>
    </source>
</evidence>
<keyword evidence="9" id="KW-1185">Reference proteome</keyword>
<dbReference type="InterPro" id="IPR022882">
    <property type="entry name" value="tRNA_adenine-N6_MeTrfase"/>
</dbReference>
<gene>
    <name evidence="8" type="ORF">DEO27_004225</name>
</gene>
<dbReference type="KEGG" id="mrub:DEO27_004225"/>
<evidence type="ECO:0000313" key="8">
    <source>
        <dbReference type="EMBL" id="QEM09254.1"/>
    </source>
</evidence>
<dbReference type="EC" id="2.1.1.223" evidence="6"/>
<name>A0A5C1HTW8_9SPHI</name>
<dbReference type="InterPro" id="IPR007848">
    <property type="entry name" value="Small_mtfrase_dom"/>
</dbReference>
<dbReference type="Pfam" id="PF05175">
    <property type="entry name" value="MTS"/>
    <property type="match status" value="1"/>
</dbReference>
<dbReference type="GO" id="GO:0005737">
    <property type="term" value="C:cytoplasm"/>
    <property type="evidence" value="ECO:0007669"/>
    <property type="project" value="UniProtKB-SubCell"/>
</dbReference>
<dbReference type="RefSeq" id="WP_112575178.1">
    <property type="nucleotide sequence ID" value="NZ_CP043450.1"/>
</dbReference>
<dbReference type="GO" id="GO:0016430">
    <property type="term" value="F:tRNA (adenine-N6)-methyltransferase activity"/>
    <property type="evidence" value="ECO:0007669"/>
    <property type="project" value="UniProtKB-UniRule"/>
</dbReference>
<dbReference type="PROSITE" id="PS00092">
    <property type="entry name" value="N6_MTASE"/>
    <property type="match status" value="1"/>
</dbReference>
<comment type="subcellular location">
    <subcellularLocation>
        <location evidence="6">Cytoplasm</location>
    </subcellularLocation>
</comment>
<proteinExistence type="inferred from homology"/>
<dbReference type="PANTHER" id="PTHR47739:SF1">
    <property type="entry name" value="TRNA1(VAL) (ADENINE(37)-N6)-METHYLTRANSFERASE"/>
    <property type="match status" value="1"/>
</dbReference>
<dbReference type="InterPro" id="IPR050210">
    <property type="entry name" value="tRNA_Adenine-N(6)_MTase"/>
</dbReference>
<sequence>MFRFKQFSVDQTGCAMKINTDGVLLGAMAGESQPLSVLDIGSGTGVIALMLAQRFTDAVIDAVEIDEQAATTAKGNFSKSPFDSRLTLYANGFEQFFKDYPEKRYDLIISNPPFYIKSLQSPGIKTNLAKHAADGFFEKLISIVAMHLAEQGTSWLILPVDTADLVKNLAVHHKLHLQKIITVHSFKDDAAHREILAFGKNDVHVITNKFVIYDEPKVYTETYQEVLKDFLTIF</sequence>
<keyword evidence="1 6" id="KW-0963">Cytoplasm</keyword>
<comment type="similarity">
    <text evidence="6">Belongs to the methyltransferase superfamily. tRNA (adenine-N(6)-)-methyltransferase family.</text>
</comment>
<dbReference type="CDD" id="cd02440">
    <property type="entry name" value="AdoMet_MTases"/>
    <property type="match status" value="1"/>
</dbReference>
<keyword evidence="3 6" id="KW-0808">Transferase</keyword>
<dbReference type="InterPro" id="IPR002052">
    <property type="entry name" value="DNA_methylase_N6_adenine_CS"/>
</dbReference>
<dbReference type="EMBL" id="CP043450">
    <property type="protein sequence ID" value="QEM09254.1"/>
    <property type="molecule type" value="Genomic_DNA"/>
</dbReference>
<dbReference type="GO" id="GO:0003676">
    <property type="term" value="F:nucleic acid binding"/>
    <property type="evidence" value="ECO:0007669"/>
    <property type="project" value="InterPro"/>
</dbReference>
<evidence type="ECO:0000256" key="5">
    <source>
        <dbReference type="ARBA" id="ARBA00022694"/>
    </source>
</evidence>
<organism evidence="8 9">
    <name type="scientific">Mucilaginibacter rubeus</name>
    <dbReference type="NCBI Taxonomy" id="2027860"/>
    <lineage>
        <taxon>Bacteria</taxon>
        <taxon>Pseudomonadati</taxon>
        <taxon>Bacteroidota</taxon>
        <taxon>Sphingobacteriia</taxon>
        <taxon>Sphingobacteriales</taxon>
        <taxon>Sphingobacteriaceae</taxon>
        <taxon>Mucilaginibacter</taxon>
    </lineage>
</organism>
<evidence type="ECO:0000313" key="9">
    <source>
        <dbReference type="Proteomes" id="UP000251402"/>
    </source>
</evidence>
<evidence type="ECO:0000256" key="4">
    <source>
        <dbReference type="ARBA" id="ARBA00022691"/>
    </source>
</evidence>
<dbReference type="GO" id="GO:0008033">
    <property type="term" value="P:tRNA processing"/>
    <property type="evidence" value="ECO:0007669"/>
    <property type="project" value="UniProtKB-UniRule"/>
</dbReference>
<dbReference type="Gene3D" id="3.40.50.150">
    <property type="entry name" value="Vaccinia Virus protein VP39"/>
    <property type="match status" value="1"/>
</dbReference>
<keyword evidence="5 6" id="KW-0819">tRNA processing</keyword>
<evidence type="ECO:0000256" key="6">
    <source>
        <dbReference type="HAMAP-Rule" id="MF_01872"/>
    </source>
</evidence>
<keyword evidence="4 6" id="KW-0949">S-adenosyl-L-methionine</keyword>
<evidence type="ECO:0000259" key="7">
    <source>
        <dbReference type="Pfam" id="PF05175"/>
    </source>
</evidence>
<comment type="function">
    <text evidence="6">Specifically methylates the adenine in position 37 of tRNA(1)(Val) (anticodon cmo5UAC).</text>
</comment>
<accession>A0A5C1HTW8</accession>
<reference evidence="8" key="1">
    <citation type="submission" date="2019-08" db="EMBL/GenBank/DDBJ databases">
        <title>Comparative genome analysis confer to the adaptation heavy metal polluted environment.</title>
        <authorList>
            <person name="Li Y."/>
        </authorList>
    </citation>
    <scope>NUCLEOTIDE SEQUENCE [LARGE SCALE GENOMIC DNA]</scope>
    <source>
        <strain evidence="8">P1</strain>
    </source>
</reference>
<dbReference type="SUPFAM" id="SSF53335">
    <property type="entry name" value="S-adenosyl-L-methionine-dependent methyltransferases"/>
    <property type="match status" value="1"/>
</dbReference>
<dbReference type="PANTHER" id="PTHR47739">
    <property type="entry name" value="TRNA1(VAL) (ADENINE(37)-N6)-METHYLTRANSFERASE"/>
    <property type="match status" value="1"/>
</dbReference>
<evidence type="ECO:0000256" key="3">
    <source>
        <dbReference type="ARBA" id="ARBA00022679"/>
    </source>
</evidence>
<dbReference type="GO" id="GO:0032259">
    <property type="term" value="P:methylation"/>
    <property type="evidence" value="ECO:0007669"/>
    <property type="project" value="UniProtKB-KW"/>
</dbReference>
<dbReference type="InterPro" id="IPR029063">
    <property type="entry name" value="SAM-dependent_MTases_sf"/>
</dbReference>
<dbReference type="OrthoDB" id="5383291at2"/>